<dbReference type="AlphaFoldDB" id="A0A6J6A7D7"/>
<dbReference type="EMBL" id="CAFBOL010000014">
    <property type="protein sequence ID" value="CAB4981020.1"/>
    <property type="molecule type" value="Genomic_DNA"/>
</dbReference>
<dbReference type="PRINTS" id="PR00359">
    <property type="entry name" value="BP450"/>
</dbReference>
<accession>A0A6J6A7D7</accession>
<name>A0A6J6A7D7_9ZZZZ</name>
<proteinExistence type="inferred from homology"/>
<dbReference type="EMBL" id="CAESGF010000009">
    <property type="protein sequence ID" value="CAB4363987.1"/>
    <property type="molecule type" value="Genomic_DNA"/>
</dbReference>
<dbReference type="EMBL" id="CAFAAV010000011">
    <property type="protein sequence ID" value="CAB4803628.1"/>
    <property type="molecule type" value="Genomic_DNA"/>
</dbReference>
<organism evidence="2">
    <name type="scientific">freshwater metagenome</name>
    <dbReference type="NCBI Taxonomy" id="449393"/>
    <lineage>
        <taxon>unclassified sequences</taxon>
        <taxon>metagenomes</taxon>
        <taxon>ecological metagenomes</taxon>
    </lineage>
</organism>
<dbReference type="Gene3D" id="1.10.630.10">
    <property type="entry name" value="Cytochrome P450"/>
    <property type="match status" value="1"/>
</dbReference>
<evidence type="ECO:0000313" key="5">
    <source>
        <dbReference type="EMBL" id="CAB4936352.1"/>
    </source>
</evidence>
<evidence type="ECO:0000313" key="3">
    <source>
        <dbReference type="EMBL" id="CAB4724782.1"/>
    </source>
</evidence>
<protein>
    <submittedName>
        <fullName evidence="2">Unannotated protein</fullName>
    </submittedName>
</protein>
<comment type="similarity">
    <text evidence="1">Belongs to the cytochrome P450 family.</text>
</comment>
<dbReference type="GO" id="GO:0020037">
    <property type="term" value="F:heme binding"/>
    <property type="evidence" value="ECO:0007669"/>
    <property type="project" value="InterPro"/>
</dbReference>
<reference evidence="2" key="1">
    <citation type="submission" date="2020-05" db="EMBL/GenBank/DDBJ databases">
        <authorList>
            <person name="Chiriac C."/>
            <person name="Salcher M."/>
            <person name="Ghai R."/>
            <person name="Kavagutti S V."/>
        </authorList>
    </citation>
    <scope>NUCLEOTIDE SEQUENCE</scope>
</reference>
<evidence type="ECO:0000256" key="1">
    <source>
        <dbReference type="ARBA" id="ARBA00010617"/>
    </source>
</evidence>
<evidence type="ECO:0000313" key="4">
    <source>
        <dbReference type="EMBL" id="CAB4803628.1"/>
    </source>
</evidence>
<dbReference type="GO" id="GO:0004497">
    <property type="term" value="F:monooxygenase activity"/>
    <property type="evidence" value="ECO:0007669"/>
    <property type="project" value="InterPro"/>
</dbReference>
<dbReference type="PANTHER" id="PTHR46696">
    <property type="entry name" value="P450, PUTATIVE (EUROFUNG)-RELATED"/>
    <property type="match status" value="1"/>
</dbReference>
<gene>
    <name evidence="3" type="ORF">UFOPK2656_01689</name>
    <name evidence="4" type="ORF">UFOPK3099_00267</name>
    <name evidence="5" type="ORF">UFOPK3651_01831</name>
    <name evidence="6" type="ORF">UFOPK3931_00804</name>
    <name evidence="2" type="ORF">UFOPK4189_01756</name>
</gene>
<dbReference type="InterPro" id="IPR036396">
    <property type="entry name" value="Cyt_P450_sf"/>
</dbReference>
<dbReference type="InterPro" id="IPR001128">
    <property type="entry name" value="Cyt_P450"/>
</dbReference>
<sequence length="393" mass="43496">MTDVLNDPQPFRSAAPLQLDRALGWKYFTEPGEVYERDGVWYLTSIAAIRFAHQHPEIFSSAKAFESLGSPVPLIPIAVDPPAQIRYRRILDPMFAPRVVTPLEPELRRQVRELVDAFKHRGECEVVRDLGSLYPTSVILTLFGMPLKDRDTFIEWTEAIIQASGMNPADMDEQQVNAAMNLFGYLQGYITEKRANPSNDSLSAVLALTGDDAWTDEEVLGLCFLFVIAGLDTVTASISFLLYHLAQRPELQRQVRDNPDLGGKVIEEILRLELPAPMTPRVTLSDTEVCGVKIPAGAFAFLVLGSANREERPIADDVDVDNADRGHLSFGGGIHRCLGSHLARRELKLMLEEVMNALPEFSLAPGTQPACTWPAGTLHLNSVHLTWDAGAVK</sequence>
<dbReference type="PRINTS" id="PR00385">
    <property type="entry name" value="P450"/>
</dbReference>
<dbReference type="PANTHER" id="PTHR46696:SF6">
    <property type="entry name" value="P450, PUTATIVE (EUROFUNG)-RELATED"/>
    <property type="match status" value="1"/>
</dbReference>
<dbReference type="InterPro" id="IPR017972">
    <property type="entry name" value="Cyt_P450_CS"/>
</dbReference>
<dbReference type="Pfam" id="PF00067">
    <property type="entry name" value="p450"/>
    <property type="match status" value="1"/>
</dbReference>
<evidence type="ECO:0000313" key="2">
    <source>
        <dbReference type="EMBL" id="CAB4363987.1"/>
    </source>
</evidence>
<dbReference type="EMBL" id="CAEZYF010000009">
    <property type="protein sequence ID" value="CAB4724782.1"/>
    <property type="molecule type" value="Genomic_DNA"/>
</dbReference>
<evidence type="ECO:0000313" key="6">
    <source>
        <dbReference type="EMBL" id="CAB4981020.1"/>
    </source>
</evidence>
<dbReference type="GO" id="GO:0016705">
    <property type="term" value="F:oxidoreductase activity, acting on paired donors, with incorporation or reduction of molecular oxygen"/>
    <property type="evidence" value="ECO:0007669"/>
    <property type="project" value="InterPro"/>
</dbReference>
<dbReference type="PROSITE" id="PS00086">
    <property type="entry name" value="CYTOCHROME_P450"/>
    <property type="match status" value="1"/>
</dbReference>
<dbReference type="EMBL" id="CAFBMT010000009">
    <property type="protein sequence ID" value="CAB4936352.1"/>
    <property type="molecule type" value="Genomic_DNA"/>
</dbReference>
<dbReference type="InterPro" id="IPR002397">
    <property type="entry name" value="Cyt_P450_B"/>
</dbReference>
<dbReference type="SUPFAM" id="SSF48264">
    <property type="entry name" value="Cytochrome P450"/>
    <property type="match status" value="1"/>
</dbReference>
<dbReference type="GO" id="GO:0005506">
    <property type="term" value="F:iron ion binding"/>
    <property type="evidence" value="ECO:0007669"/>
    <property type="project" value="InterPro"/>
</dbReference>